<feature type="region of interest" description="Disordered" evidence="1">
    <location>
        <begin position="425"/>
        <end position="464"/>
    </location>
</feature>
<evidence type="ECO:0000256" key="2">
    <source>
        <dbReference type="SAM" id="Phobius"/>
    </source>
</evidence>
<name>A0ABX7Y5L7_9ACTN</name>
<evidence type="ECO:0008006" key="5">
    <source>
        <dbReference type="Google" id="ProtNLM"/>
    </source>
</evidence>
<feature type="transmembrane region" description="Helical" evidence="2">
    <location>
        <begin position="296"/>
        <end position="318"/>
    </location>
</feature>
<reference evidence="3 4" key="1">
    <citation type="submission" date="2021-03" db="EMBL/GenBank/DDBJ databases">
        <title>Human Oral Microbial Genomes.</title>
        <authorList>
            <person name="Johnston C.D."/>
            <person name="Chen T."/>
            <person name="Dewhirst F.E."/>
        </authorList>
    </citation>
    <scope>NUCLEOTIDE SEQUENCE [LARGE SCALE GENOMIC DNA]</scope>
    <source>
        <strain evidence="3 4">DSMZ 100122</strain>
    </source>
</reference>
<protein>
    <recommendedName>
        <fullName evidence="5">DUF2029 domain-containing protein</fullName>
    </recommendedName>
</protein>
<feature type="transmembrane region" description="Helical" evidence="2">
    <location>
        <begin position="168"/>
        <end position="196"/>
    </location>
</feature>
<dbReference type="Proteomes" id="UP000678513">
    <property type="component" value="Chromosome"/>
</dbReference>
<dbReference type="RefSeq" id="WP_212323659.1">
    <property type="nucleotide sequence ID" value="NZ_AP024463.1"/>
</dbReference>
<sequence>MNSALLEGLGGPAGRYARRSGIWFNPVPWSLLVATALFVVCALRHLPCIYSAGRNRADAFIMLCYSDVPLAWNGSGFAVGRHPFDGGQLLYPPLLGLLLLGTILLARGLGAPVADSSAEPPAQLDGVQAFFIIWMVVLFACFLVWVLCQSLLGRDSRGGRRHTWDGMWVAASPVVLAAGLISWDLFAVALTATGLLLFSRERLVEAGIVLGMAVCAGLLAFTVVLAVVTAIILRGWARQVGRFLVPAAVAIVLLHLPLLIQDWGAVAGFYQGELTKNLSYGSLFYLGHLFGWEVRAAGSLGLMLTALLLAVLVSWLYLRGHKPRVGTLVALFVFPTVLFGATYTPQTALWLLLALLLARPGRVEQVAFTLTQLIYWAAIWGYLAGHLNSNTNIYFAAILLRIGVEIWIFFACLRDVTSPSGDALRTPDVADPVGGVLNSVGKPSGESAQTQASPPALEVSSRGS</sequence>
<feature type="transmembrane region" description="Helical" evidence="2">
    <location>
        <begin position="325"/>
        <end position="345"/>
    </location>
</feature>
<gene>
    <name evidence="3" type="ORF">J5A65_14685</name>
</gene>
<keyword evidence="2" id="KW-1133">Transmembrane helix</keyword>
<keyword evidence="2" id="KW-0812">Transmembrane</keyword>
<feature type="transmembrane region" description="Helical" evidence="2">
    <location>
        <begin position="129"/>
        <end position="148"/>
    </location>
</feature>
<feature type="transmembrane region" description="Helical" evidence="2">
    <location>
        <begin position="365"/>
        <end position="385"/>
    </location>
</feature>
<organism evidence="3 4">
    <name type="scientific">Arachnia rubra</name>
    <dbReference type="NCBI Taxonomy" id="1547448"/>
    <lineage>
        <taxon>Bacteria</taxon>
        <taxon>Bacillati</taxon>
        <taxon>Actinomycetota</taxon>
        <taxon>Actinomycetes</taxon>
        <taxon>Propionibacteriales</taxon>
        <taxon>Propionibacteriaceae</taxon>
        <taxon>Arachnia</taxon>
    </lineage>
</organism>
<feature type="transmembrane region" description="Helical" evidence="2">
    <location>
        <begin position="89"/>
        <end position="109"/>
    </location>
</feature>
<accession>A0ABX7Y5L7</accession>
<feature type="transmembrane region" description="Helical" evidence="2">
    <location>
        <begin position="240"/>
        <end position="260"/>
    </location>
</feature>
<evidence type="ECO:0000313" key="4">
    <source>
        <dbReference type="Proteomes" id="UP000678513"/>
    </source>
</evidence>
<evidence type="ECO:0000256" key="1">
    <source>
        <dbReference type="SAM" id="MobiDB-lite"/>
    </source>
</evidence>
<feature type="transmembrane region" description="Helical" evidence="2">
    <location>
        <begin position="27"/>
        <end position="46"/>
    </location>
</feature>
<dbReference type="EMBL" id="CP072384">
    <property type="protein sequence ID" value="QUC08126.1"/>
    <property type="molecule type" value="Genomic_DNA"/>
</dbReference>
<feature type="transmembrane region" description="Helical" evidence="2">
    <location>
        <begin position="208"/>
        <end position="233"/>
    </location>
</feature>
<keyword evidence="2" id="KW-0472">Membrane</keyword>
<proteinExistence type="predicted"/>
<keyword evidence="4" id="KW-1185">Reference proteome</keyword>
<evidence type="ECO:0000313" key="3">
    <source>
        <dbReference type="EMBL" id="QUC08126.1"/>
    </source>
</evidence>
<feature type="transmembrane region" description="Helical" evidence="2">
    <location>
        <begin position="392"/>
        <end position="410"/>
    </location>
</feature>